<dbReference type="KEGG" id="psd:DSC_08270"/>
<dbReference type="RefSeq" id="WP_014160481.1">
    <property type="nucleotide sequence ID" value="NC_016147.2"/>
</dbReference>
<dbReference type="PANTHER" id="PTHR41532">
    <property type="entry name" value="FIXS PROTEIN"/>
    <property type="match status" value="1"/>
</dbReference>
<gene>
    <name evidence="2" type="ordered locus">DSC_08270</name>
</gene>
<dbReference type="OrthoDB" id="9802763at2"/>
<evidence type="ECO:0000256" key="1">
    <source>
        <dbReference type="SAM" id="MobiDB-lite"/>
    </source>
</evidence>
<keyword evidence="3" id="KW-1185">Reference proteome</keyword>
<dbReference type="Pfam" id="PF03597">
    <property type="entry name" value="FixS"/>
    <property type="match status" value="1"/>
</dbReference>
<dbReference type="HOGENOM" id="CLU_176840_4_0_6"/>
<organism evidence="2 3">
    <name type="scientific">Pseudoxanthomonas spadix (strain BD-a59)</name>
    <dbReference type="NCBI Taxonomy" id="1045855"/>
    <lineage>
        <taxon>Bacteria</taxon>
        <taxon>Pseudomonadati</taxon>
        <taxon>Pseudomonadota</taxon>
        <taxon>Gammaproteobacteria</taxon>
        <taxon>Lysobacterales</taxon>
        <taxon>Lysobacteraceae</taxon>
        <taxon>Pseudoxanthomonas</taxon>
    </lineage>
</organism>
<proteinExistence type="predicted"/>
<sequence length="61" mass="6661">MNILLLLVPISLVLLGVAIAAFVWAVRRGQFDDLDTPALDILEDDEMPSDQPREPSARDAG</sequence>
<dbReference type="eggNOG" id="COG3197">
    <property type="taxonomic scope" value="Bacteria"/>
</dbReference>
<evidence type="ECO:0000313" key="3">
    <source>
        <dbReference type="Proteomes" id="UP000005870"/>
    </source>
</evidence>
<dbReference type="AlphaFoldDB" id="G7UUL4"/>
<evidence type="ECO:0000313" key="2">
    <source>
        <dbReference type="EMBL" id="AER56305.1"/>
    </source>
</evidence>
<dbReference type="STRING" id="1045855.DSC_08270"/>
<protein>
    <submittedName>
        <fullName evidence="2">Cytochrome oxidase maturation protein, cbb3-type</fullName>
    </submittedName>
</protein>
<dbReference type="Proteomes" id="UP000005870">
    <property type="component" value="Chromosome"/>
</dbReference>
<dbReference type="EMBL" id="CP003093">
    <property type="protein sequence ID" value="AER56305.1"/>
    <property type="molecule type" value="Genomic_DNA"/>
</dbReference>
<dbReference type="InterPro" id="IPR004714">
    <property type="entry name" value="Cyt_oxidase_maturation_cbb3"/>
</dbReference>
<dbReference type="PANTHER" id="PTHR41532:SF1">
    <property type="entry name" value="FIXS PROTEIN"/>
    <property type="match status" value="1"/>
</dbReference>
<accession>G7UUL4</accession>
<dbReference type="NCBIfam" id="TIGR00847">
    <property type="entry name" value="ccoS"/>
    <property type="match status" value="1"/>
</dbReference>
<feature type="region of interest" description="Disordered" evidence="1">
    <location>
        <begin position="41"/>
        <end position="61"/>
    </location>
</feature>
<feature type="compositionally biased region" description="Basic and acidic residues" evidence="1">
    <location>
        <begin position="51"/>
        <end position="61"/>
    </location>
</feature>
<name>G7UUL4_PSEUP</name>
<reference evidence="2 3" key="1">
    <citation type="journal article" date="2012" name="J. Bacteriol.">
        <title>Complete Genome Sequence of the BTEX-Degrading Bacterium Pseudoxanthomonas spadix BD-a59.</title>
        <authorList>
            <person name="Lee S.H."/>
            <person name="Jin H.M."/>
            <person name="Lee H.J."/>
            <person name="Kim J.M."/>
            <person name="Jeon C.O."/>
        </authorList>
    </citation>
    <scope>NUCLEOTIDE SEQUENCE [LARGE SCALE GENOMIC DNA]</scope>
    <source>
        <strain evidence="2 3">BD-a59</strain>
    </source>
</reference>